<organism evidence="2 3">
    <name type="scientific">Myroides guanonis</name>
    <dbReference type="NCBI Taxonomy" id="1150112"/>
    <lineage>
        <taxon>Bacteria</taxon>
        <taxon>Pseudomonadati</taxon>
        <taxon>Bacteroidota</taxon>
        <taxon>Flavobacteriia</taxon>
        <taxon>Flavobacteriales</taxon>
        <taxon>Flavobacteriaceae</taxon>
        <taxon>Myroides</taxon>
    </lineage>
</organism>
<evidence type="ECO:0000313" key="2">
    <source>
        <dbReference type="EMBL" id="SFJ01421.1"/>
    </source>
</evidence>
<evidence type="ECO:0000259" key="1">
    <source>
        <dbReference type="Pfam" id="PF19580"/>
    </source>
</evidence>
<dbReference type="SUPFAM" id="SSF56219">
    <property type="entry name" value="DNase I-like"/>
    <property type="match status" value="1"/>
</dbReference>
<keyword evidence="3" id="KW-1185">Reference proteome</keyword>
<name>A0A1I3MWT5_9FLAO</name>
<dbReference type="InterPro" id="IPR036691">
    <property type="entry name" value="Endo/exonu/phosph_ase_sf"/>
</dbReference>
<reference evidence="3" key="1">
    <citation type="submission" date="2016-10" db="EMBL/GenBank/DDBJ databases">
        <authorList>
            <person name="Varghese N."/>
            <person name="Submissions S."/>
        </authorList>
    </citation>
    <scope>NUCLEOTIDE SEQUENCE [LARGE SCALE GENOMIC DNA]</scope>
    <source>
        <strain evidence="3">DSM 26542</strain>
    </source>
</reference>
<dbReference type="Proteomes" id="UP000243887">
    <property type="component" value="Unassembled WGS sequence"/>
</dbReference>
<dbReference type="EMBL" id="FORU01000002">
    <property type="protein sequence ID" value="SFJ01421.1"/>
    <property type="molecule type" value="Genomic_DNA"/>
</dbReference>
<feature type="domain" description="Endonuclease/exonuclease/phosphatase" evidence="1">
    <location>
        <begin position="30"/>
        <end position="351"/>
    </location>
</feature>
<dbReference type="Pfam" id="PF19580">
    <property type="entry name" value="Exo_endo_phos_3"/>
    <property type="match status" value="1"/>
</dbReference>
<sequence length="354" mass="40768">MKDSKFLYLLIFVLFYAVNHSQERKFQIHTIAFYNVENLFDTIRDPNIYDEEWTPKGAQSWTSEKYSEKINNLSLVISQIGTEENKNAPTLLGISEVENRNVLEDLTNSKQLKKFDYGIVHFESPDKRGIDVGLLYQKKHFTPVHTSSHPLYIYDQSKTNKHTGKKGVRVYTRDQLLVSGLLDGEEIHILVNHWPSRSGGEKRSSPFREAAAALNKKIIDSLYSLQPDAKIITMGDMNDGPYNKSIKKVLGAVGDKEKVEPLGIYNPMEQMAKDGQGTLAYRDAWDIFDQIMLSEPLLRKEYDSFRFWKARIFRKPFMVATTGAYKGYPLRNTNGEVGYSDHFPVYVYLIKELQ</sequence>
<proteinExistence type="predicted"/>
<dbReference type="OrthoDB" id="9802724at2"/>
<dbReference type="PANTHER" id="PTHR42834">
    <property type="entry name" value="ENDONUCLEASE/EXONUCLEASE/PHOSPHATASE FAMILY PROTEIN (AFU_ORTHOLOGUE AFUA_3G09210)"/>
    <property type="match status" value="1"/>
</dbReference>
<dbReference type="Gene3D" id="3.60.10.10">
    <property type="entry name" value="Endonuclease/exonuclease/phosphatase"/>
    <property type="match status" value="1"/>
</dbReference>
<dbReference type="AlphaFoldDB" id="A0A1I3MWT5"/>
<dbReference type="PANTHER" id="PTHR42834:SF1">
    <property type="entry name" value="ENDONUCLEASE_EXONUCLEASE_PHOSPHATASE FAMILY PROTEIN (AFU_ORTHOLOGUE AFUA_3G09210)"/>
    <property type="match status" value="1"/>
</dbReference>
<protein>
    <recommendedName>
        <fullName evidence="1">Endonuclease/exonuclease/phosphatase domain-containing protein</fullName>
    </recommendedName>
</protein>
<dbReference type="GO" id="GO:0003824">
    <property type="term" value="F:catalytic activity"/>
    <property type="evidence" value="ECO:0007669"/>
    <property type="project" value="InterPro"/>
</dbReference>
<dbReference type="RefSeq" id="WP_090678058.1">
    <property type="nucleotide sequence ID" value="NZ_FORU01000002.1"/>
</dbReference>
<accession>A0A1I3MWT5</accession>
<dbReference type="InterPro" id="IPR005135">
    <property type="entry name" value="Endo/exonuclease/phosphatase"/>
</dbReference>
<dbReference type="STRING" id="1150112.SAMN04487893_102304"/>
<gene>
    <name evidence="2" type="ORF">SAMN04487893_102304</name>
</gene>
<evidence type="ECO:0000313" key="3">
    <source>
        <dbReference type="Proteomes" id="UP000243887"/>
    </source>
</evidence>